<keyword evidence="2" id="KW-1185">Reference proteome</keyword>
<evidence type="ECO:0000313" key="1">
    <source>
        <dbReference type="EMBL" id="KAH3687423.1"/>
    </source>
</evidence>
<dbReference type="AlphaFoldDB" id="A0A9P8TPR1"/>
<organism evidence="1 2">
    <name type="scientific">Wickerhamomyces pijperi</name>
    <name type="common">Yeast</name>
    <name type="synonym">Pichia pijperi</name>
    <dbReference type="NCBI Taxonomy" id="599730"/>
    <lineage>
        <taxon>Eukaryota</taxon>
        <taxon>Fungi</taxon>
        <taxon>Dikarya</taxon>
        <taxon>Ascomycota</taxon>
        <taxon>Saccharomycotina</taxon>
        <taxon>Saccharomycetes</taxon>
        <taxon>Phaffomycetales</taxon>
        <taxon>Wickerhamomycetaceae</taxon>
        <taxon>Wickerhamomyces</taxon>
    </lineage>
</organism>
<comment type="caution">
    <text evidence="1">The sequence shown here is derived from an EMBL/GenBank/DDBJ whole genome shotgun (WGS) entry which is preliminary data.</text>
</comment>
<gene>
    <name evidence="1" type="ORF">WICPIJ_001600</name>
</gene>
<name>A0A9P8TPR1_WICPI</name>
<protein>
    <submittedName>
        <fullName evidence="1">Uncharacterized protein</fullName>
    </submittedName>
</protein>
<sequence>MLPEAISWQTVDTRPESSIMESEYIGNSGAVGVWKSTSLVTSLIFGRFLVDDMCSSVQMCEMFGFEEDPMISKSRFRTFRSGSSSLNTFLEMFARASETRYSSMTLTNPSPSESLIWKFSLIEPLSFRVGTEVISPVPQETMCSS</sequence>
<dbReference type="Proteomes" id="UP000774326">
    <property type="component" value="Unassembled WGS sequence"/>
</dbReference>
<proteinExistence type="predicted"/>
<accession>A0A9P8TPR1</accession>
<reference evidence="1" key="2">
    <citation type="submission" date="2021-01" db="EMBL/GenBank/DDBJ databases">
        <authorList>
            <person name="Schikora-Tamarit M.A."/>
        </authorList>
    </citation>
    <scope>NUCLEOTIDE SEQUENCE</scope>
    <source>
        <strain evidence="1">CBS2887</strain>
    </source>
</reference>
<evidence type="ECO:0000313" key="2">
    <source>
        <dbReference type="Proteomes" id="UP000774326"/>
    </source>
</evidence>
<dbReference type="EMBL" id="JAEUBG010000845">
    <property type="protein sequence ID" value="KAH3687423.1"/>
    <property type="molecule type" value="Genomic_DNA"/>
</dbReference>
<reference evidence="1" key="1">
    <citation type="journal article" date="2021" name="Open Biol.">
        <title>Shared evolutionary footprints suggest mitochondrial oxidative damage underlies multiple complex I losses in fungi.</title>
        <authorList>
            <person name="Schikora-Tamarit M.A."/>
            <person name="Marcet-Houben M."/>
            <person name="Nosek J."/>
            <person name="Gabaldon T."/>
        </authorList>
    </citation>
    <scope>NUCLEOTIDE SEQUENCE</scope>
    <source>
        <strain evidence="1">CBS2887</strain>
    </source>
</reference>